<accession>A0A0D3ID05</accession>
<keyword evidence="3" id="KW-1185">Reference proteome</keyword>
<evidence type="ECO:0000313" key="2">
    <source>
        <dbReference type="EnsemblProtists" id="EOD09140"/>
    </source>
</evidence>
<reference evidence="2" key="2">
    <citation type="submission" date="2024-10" db="UniProtKB">
        <authorList>
            <consortium name="EnsemblProtists"/>
        </authorList>
    </citation>
    <scope>IDENTIFICATION</scope>
</reference>
<sequence length="113" mass="12331">MPSIAERMASYAKSLASDGNGNPTLDAADMSHADAIPPTPGRGDEEYLCNNFRLDPSADFGMCKCGYKKIDHPVVNPECAEKVEPIERWQKPPCVTHIAARVSNSKRDGLRSL</sequence>
<evidence type="ECO:0000313" key="3">
    <source>
        <dbReference type="Proteomes" id="UP000013827"/>
    </source>
</evidence>
<dbReference type="KEGG" id="ehx:EMIHUDRAFT_248806"/>
<dbReference type="HOGENOM" id="CLU_2138217_0_0_1"/>
<organism evidence="2 3">
    <name type="scientific">Emiliania huxleyi (strain CCMP1516)</name>
    <dbReference type="NCBI Taxonomy" id="280463"/>
    <lineage>
        <taxon>Eukaryota</taxon>
        <taxon>Haptista</taxon>
        <taxon>Haptophyta</taxon>
        <taxon>Prymnesiophyceae</taxon>
        <taxon>Isochrysidales</taxon>
        <taxon>Noelaerhabdaceae</taxon>
        <taxon>Emiliania</taxon>
    </lineage>
</organism>
<dbReference type="RefSeq" id="XP_005761569.1">
    <property type="nucleotide sequence ID" value="XM_005761512.1"/>
</dbReference>
<dbReference type="AlphaFoldDB" id="A0A0D3ID05"/>
<dbReference type="GeneID" id="17255295"/>
<dbReference type="Proteomes" id="UP000013827">
    <property type="component" value="Unassembled WGS sequence"/>
</dbReference>
<evidence type="ECO:0000256" key="1">
    <source>
        <dbReference type="SAM" id="MobiDB-lite"/>
    </source>
</evidence>
<name>A0A0D3ID05_EMIH1</name>
<proteinExistence type="predicted"/>
<dbReference type="PaxDb" id="2903-EOD09140"/>
<protein>
    <submittedName>
        <fullName evidence="2">Uncharacterized protein</fullName>
    </submittedName>
</protein>
<reference evidence="3" key="1">
    <citation type="journal article" date="2013" name="Nature">
        <title>Pan genome of the phytoplankton Emiliania underpins its global distribution.</title>
        <authorList>
            <person name="Read B.A."/>
            <person name="Kegel J."/>
            <person name="Klute M.J."/>
            <person name="Kuo A."/>
            <person name="Lefebvre S.C."/>
            <person name="Maumus F."/>
            <person name="Mayer C."/>
            <person name="Miller J."/>
            <person name="Monier A."/>
            <person name="Salamov A."/>
            <person name="Young J."/>
            <person name="Aguilar M."/>
            <person name="Claverie J.M."/>
            <person name="Frickenhaus S."/>
            <person name="Gonzalez K."/>
            <person name="Herman E.K."/>
            <person name="Lin Y.C."/>
            <person name="Napier J."/>
            <person name="Ogata H."/>
            <person name="Sarno A.F."/>
            <person name="Shmutz J."/>
            <person name="Schroeder D."/>
            <person name="de Vargas C."/>
            <person name="Verret F."/>
            <person name="von Dassow P."/>
            <person name="Valentin K."/>
            <person name="Van de Peer Y."/>
            <person name="Wheeler G."/>
            <person name="Dacks J.B."/>
            <person name="Delwiche C.F."/>
            <person name="Dyhrman S.T."/>
            <person name="Glockner G."/>
            <person name="John U."/>
            <person name="Richards T."/>
            <person name="Worden A.Z."/>
            <person name="Zhang X."/>
            <person name="Grigoriev I.V."/>
            <person name="Allen A.E."/>
            <person name="Bidle K."/>
            <person name="Borodovsky M."/>
            <person name="Bowler C."/>
            <person name="Brownlee C."/>
            <person name="Cock J.M."/>
            <person name="Elias M."/>
            <person name="Gladyshev V.N."/>
            <person name="Groth M."/>
            <person name="Guda C."/>
            <person name="Hadaegh A."/>
            <person name="Iglesias-Rodriguez M.D."/>
            <person name="Jenkins J."/>
            <person name="Jones B.M."/>
            <person name="Lawson T."/>
            <person name="Leese F."/>
            <person name="Lindquist E."/>
            <person name="Lobanov A."/>
            <person name="Lomsadze A."/>
            <person name="Malik S.B."/>
            <person name="Marsh M.E."/>
            <person name="Mackinder L."/>
            <person name="Mock T."/>
            <person name="Mueller-Roeber B."/>
            <person name="Pagarete A."/>
            <person name="Parker M."/>
            <person name="Probert I."/>
            <person name="Quesneville H."/>
            <person name="Raines C."/>
            <person name="Rensing S.A."/>
            <person name="Riano-Pachon D.M."/>
            <person name="Richier S."/>
            <person name="Rokitta S."/>
            <person name="Shiraiwa Y."/>
            <person name="Soanes D.M."/>
            <person name="van der Giezen M."/>
            <person name="Wahlund T.M."/>
            <person name="Williams B."/>
            <person name="Wilson W."/>
            <person name="Wolfe G."/>
            <person name="Wurch L.L."/>
        </authorList>
    </citation>
    <scope>NUCLEOTIDE SEQUENCE</scope>
</reference>
<feature type="region of interest" description="Disordered" evidence="1">
    <location>
        <begin position="1"/>
        <end position="40"/>
    </location>
</feature>
<dbReference type="EnsemblProtists" id="EOD09140">
    <property type="protein sequence ID" value="EOD09140"/>
    <property type="gene ID" value="EMIHUDRAFT_248806"/>
</dbReference>